<name>A0A0A2VLX7_PARBA</name>
<dbReference type="AlphaFoldDB" id="A0A0A2VLX7"/>
<dbReference type="SUPFAM" id="SSF56112">
    <property type="entry name" value="Protein kinase-like (PK-like)"/>
    <property type="match status" value="1"/>
</dbReference>
<evidence type="ECO:0000313" key="2">
    <source>
        <dbReference type="Proteomes" id="UP000002059"/>
    </source>
</evidence>
<dbReference type="OMA" id="IYFETAI"/>
<organism evidence="1 2">
    <name type="scientific">Paracoccidioides lutzii (strain ATCC MYA-826 / Pb01)</name>
    <name type="common">Paracoccidioides brasiliensis</name>
    <dbReference type="NCBI Taxonomy" id="502779"/>
    <lineage>
        <taxon>Eukaryota</taxon>
        <taxon>Fungi</taxon>
        <taxon>Dikarya</taxon>
        <taxon>Ascomycota</taxon>
        <taxon>Pezizomycotina</taxon>
        <taxon>Eurotiomycetes</taxon>
        <taxon>Eurotiomycetidae</taxon>
        <taxon>Onygenales</taxon>
        <taxon>Ajellomycetaceae</taxon>
        <taxon>Paracoccidioides</taxon>
    </lineage>
</organism>
<protein>
    <submittedName>
        <fullName evidence="1">Uncharacterized protein</fullName>
    </submittedName>
</protein>
<dbReference type="Gene3D" id="3.90.1200.10">
    <property type="match status" value="1"/>
</dbReference>
<dbReference type="RefSeq" id="XP_015703352.1">
    <property type="nucleotide sequence ID" value="XM_015847090.1"/>
</dbReference>
<dbReference type="KEGG" id="pbl:PAAG_11440"/>
<accession>A0A0A2VLX7</accession>
<dbReference type="HOGENOM" id="CLU_2038758_0_0_1"/>
<dbReference type="InterPro" id="IPR011009">
    <property type="entry name" value="Kinase-like_dom_sf"/>
</dbReference>
<dbReference type="OrthoDB" id="4182541at2759"/>
<dbReference type="VEuPathDB" id="FungiDB:PAAG_11440"/>
<reference evidence="1 2" key="1">
    <citation type="journal article" date="2011" name="PLoS Genet.">
        <title>Comparative genomic analysis of human fungal pathogens causing paracoccidioidomycosis.</title>
        <authorList>
            <person name="Desjardins C.A."/>
            <person name="Champion M.D."/>
            <person name="Holder J.W."/>
            <person name="Muszewska A."/>
            <person name="Goldberg J."/>
            <person name="Bailao A.M."/>
            <person name="Brigido M.M."/>
            <person name="Ferreira M.E."/>
            <person name="Garcia A.M."/>
            <person name="Grynberg M."/>
            <person name="Gujja S."/>
            <person name="Heiman D.I."/>
            <person name="Henn M.R."/>
            <person name="Kodira C.D."/>
            <person name="Leon-Narvaez H."/>
            <person name="Longo L.V."/>
            <person name="Ma L.J."/>
            <person name="Malavazi I."/>
            <person name="Matsuo A.L."/>
            <person name="Morais F.V."/>
            <person name="Pereira M."/>
            <person name="Rodriguez-Brito S."/>
            <person name="Sakthikumar S."/>
            <person name="Salem-Izacc S.M."/>
            <person name="Sykes S.M."/>
            <person name="Teixeira M.M."/>
            <person name="Vallejo M.C."/>
            <person name="Walter M.E."/>
            <person name="Yandava C."/>
            <person name="Young S."/>
            <person name="Zeng Q."/>
            <person name="Zucker J."/>
            <person name="Felipe M.S."/>
            <person name="Goldman G.H."/>
            <person name="Haas B.J."/>
            <person name="McEwen J.G."/>
            <person name="Nino-Vega G."/>
            <person name="Puccia R."/>
            <person name="San-Blas G."/>
            <person name="Soares C.M."/>
            <person name="Birren B.W."/>
            <person name="Cuomo C.A."/>
        </authorList>
    </citation>
    <scope>NUCLEOTIDE SEQUENCE [LARGE SCALE GENOMIC DNA]</scope>
    <source>
        <strain evidence="2">ATCC MYA-826 / Pb01</strain>
    </source>
</reference>
<keyword evidence="2" id="KW-1185">Reference proteome</keyword>
<evidence type="ECO:0000313" key="1">
    <source>
        <dbReference type="EMBL" id="KGQ01864.1"/>
    </source>
</evidence>
<gene>
    <name evidence="1" type="ORF">PAAG_11440</name>
</gene>
<sequence>MESWFNERLLVCKEFNRVPYSHPWFYGKVHKFVMCHMDVAARNIILDGEGKIWLLDWAHSGGYPIYFETAILPRTGNPEFTQGLLKRIDNHLEEARNLLVVGFALTTAAWTKATGHMPDEI</sequence>
<dbReference type="EMBL" id="KN293995">
    <property type="protein sequence ID" value="KGQ01864.1"/>
    <property type="molecule type" value="Genomic_DNA"/>
</dbReference>
<dbReference type="Proteomes" id="UP000002059">
    <property type="component" value="Partially assembled WGS sequence"/>
</dbReference>
<proteinExistence type="predicted"/>
<dbReference type="GeneID" id="26970441"/>